<protein>
    <recommendedName>
        <fullName evidence="6">F-box domain-containing protein</fullName>
    </recommendedName>
</protein>
<dbReference type="InterPro" id="IPR032675">
    <property type="entry name" value="LRR_dom_sf"/>
</dbReference>
<dbReference type="GeneID" id="18814229"/>
<dbReference type="Proteomes" id="UP000008064">
    <property type="component" value="Unassembled WGS sequence"/>
</dbReference>
<feature type="region of interest" description="Disordered" evidence="4">
    <location>
        <begin position="58"/>
        <end position="78"/>
    </location>
</feature>
<dbReference type="AlphaFoldDB" id="F8NIK6"/>
<dbReference type="GO" id="GO:0031267">
    <property type="term" value="F:small GTPase binding"/>
    <property type="evidence" value="ECO:0007669"/>
    <property type="project" value="TreeGrafter"/>
</dbReference>
<dbReference type="GO" id="GO:0005829">
    <property type="term" value="C:cytosol"/>
    <property type="evidence" value="ECO:0007669"/>
    <property type="project" value="TreeGrafter"/>
</dbReference>
<reference evidence="5" key="1">
    <citation type="submission" date="2011-04" db="EMBL/GenBank/DDBJ databases">
        <title>Evolution of plant cell wall degrading machinery underlies the functional diversity of forest fungi.</title>
        <authorList>
            <consortium name="US DOE Joint Genome Institute (JGI-PGF)"/>
            <person name="Eastwood D.C."/>
            <person name="Floudas D."/>
            <person name="Binder M."/>
            <person name="Majcherczyk A."/>
            <person name="Schneider P."/>
            <person name="Aerts A."/>
            <person name="Asiegbu F.O."/>
            <person name="Baker S.E."/>
            <person name="Barry K."/>
            <person name="Bendiksby M."/>
            <person name="Blumentritt M."/>
            <person name="Coutinho P.M."/>
            <person name="Cullen D."/>
            <person name="Cullen D."/>
            <person name="Gathman A."/>
            <person name="Goodell B."/>
            <person name="Henrissat B."/>
            <person name="Ihrmark K."/>
            <person name="Kauserud H."/>
            <person name="Kohler A."/>
            <person name="LaButti K."/>
            <person name="Lapidus A."/>
            <person name="Lavin J.L."/>
            <person name="Lee Y.-H."/>
            <person name="Lindquist E."/>
            <person name="Lilly W."/>
            <person name="Lucas S."/>
            <person name="Morin E."/>
            <person name="Murat C."/>
            <person name="Oguiza J.A."/>
            <person name="Park J."/>
            <person name="Pisabarro A.G."/>
            <person name="Riley R."/>
            <person name="Rosling A."/>
            <person name="Salamov A."/>
            <person name="Schmidt O."/>
            <person name="Schmutz J."/>
            <person name="Skrede I."/>
            <person name="Stenlid J."/>
            <person name="Wiebenga A."/>
            <person name="Xie X."/>
            <person name="Kues U."/>
            <person name="Hibbett D.S."/>
            <person name="Hoffmeister D."/>
            <person name="Hogberg N."/>
            <person name="Martin F."/>
            <person name="Grigoriev I.V."/>
            <person name="Watkinson S.C."/>
        </authorList>
    </citation>
    <scope>NUCLEOTIDE SEQUENCE</scope>
    <source>
        <strain evidence="5">S7.9</strain>
    </source>
</reference>
<dbReference type="Pfam" id="PF13516">
    <property type="entry name" value="LRR_6"/>
    <property type="match status" value="2"/>
</dbReference>
<dbReference type="SMART" id="SM00368">
    <property type="entry name" value="LRR_RI"/>
    <property type="match status" value="4"/>
</dbReference>
<dbReference type="InterPro" id="IPR001611">
    <property type="entry name" value="Leu-rich_rpt"/>
</dbReference>
<feature type="compositionally biased region" description="Polar residues" evidence="4">
    <location>
        <begin position="11"/>
        <end position="20"/>
    </location>
</feature>
<dbReference type="HOGENOM" id="CLU_028411_0_0_1"/>
<evidence type="ECO:0000313" key="5">
    <source>
        <dbReference type="EMBL" id="EGO29768.1"/>
    </source>
</evidence>
<dbReference type="EMBL" id="GL945429">
    <property type="protein sequence ID" value="EGO29768.1"/>
    <property type="molecule type" value="Genomic_DNA"/>
</dbReference>
<accession>F8NIK6</accession>
<dbReference type="SUPFAM" id="SSF52047">
    <property type="entry name" value="RNI-like"/>
    <property type="match status" value="1"/>
</dbReference>
<feature type="region of interest" description="Disordered" evidence="4">
    <location>
        <begin position="1"/>
        <end position="45"/>
    </location>
</feature>
<evidence type="ECO:0000256" key="2">
    <source>
        <dbReference type="ARBA" id="ARBA00022614"/>
    </source>
</evidence>
<dbReference type="GO" id="GO:0005096">
    <property type="term" value="F:GTPase activator activity"/>
    <property type="evidence" value="ECO:0007669"/>
    <property type="project" value="UniProtKB-KW"/>
</dbReference>
<dbReference type="Gene3D" id="3.80.10.10">
    <property type="entry name" value="Ribonuclease Inhibitor"/>
    <property type="match status" value="2"/>
</dbReference>
<organism>
    <name type="scientific">Serpula lacrymans var. lacrymans (strain S7.9)</name>
    <name type="common">Dry rot fungus</name>
    <dbReference type="NCBI Taxonomy" id="578457"/>
    <lineage>
        <taxon>Eukaryota</taxon>
        <taxon>Fungi</taxon>
        <taxon>Dikarya</taxon>
        <taxon>Basidiomycota</taxon>
        <taxon>Agaricomycotina</taxon>
        <taxon>Agaricomycetes</taxon>
        <taxon>Agaricomycetidae</taxon>
        <taxon>Boletales</taxon>
        <taxon>Coniophorineae</taxon>
        <taxon>Serpulaceae</taxon>
        <taxon>Serpula</taxon>
    </lineage>
</organism>
<dbReference type="GO" id="GO:0006913">
    <property type="term" value="P:nucleocytoplasmic transport"/>
    <property type="evidence" value="ECO:0007669"/>
    <property type="project" value="TreeGrafter"/>
</dbReference>
<keyword evidence="3" id="KW-0677">Repeat</keyword>
<proteinExistence type="predicted"/>
<dbReference type="KEGG" id="sla:SERLADRAFT_433729"/>
<dbReference type="GO" id="GO:0048471">
    <property type="term" value="C:perinuclear region of cytoplasm"/>
    <property type="evidence" value="ECO:0007669"/>
    <property type="project" value="TreeGrafter"/>
</dbReference>
<evidence type="ECO:0000256" key="1">
    <source>
        <dbReference type="ARBA" id="ARBA00022468"/>
    </source>
</evidence>
<dbReference type="PANTHER" id="PTHR24113:SF12">
    <property type="entry name" value="RAN GTPASE-ACTIVATING PROTEIN 1"/>
    <property type="match status" value="1"/>
</dbReference>
<name>F8NIK6_SERL9</name>
<evidence type="ECO:0000256" key="3">
    <source>
        <dbReference type="ARBA" id="ARBA00022737"/>
    </source>
</evidence>
<dbReference type="GO" id="GO:0005634">
    <property type="term" value="C:nucleus"/>
    <property type="evidence" value="ECO:0007669"/>
    <property type="project" value="TreeGrafter"/>
</dbReference>
<keyword evidence="2" id="KW-0433">Leucine-rich repeat</keyword>
<gene>
    <name evidence="5" type="ORF">SERLADRAFT_433729</name>
</gene>
<feature type="compositionally biased region" description="Polar residues" evidence="4">
    <location>
        <begin position="29"/>
        <end position="45"/>
    </location>
</feature>
<evidence type="ECO:0008006" key="6">
    <source>
        <dbReference type="Google" id="ProtNLM"/>
    </source>
</evidence>
<sequence length="522" mass="57046">MDSSEALVPESSCSTGTGLSSDPAGLHSFTPSSSAQPVSTSLDSKSYAETSPSFLVQNGQLPVSPLHQDTPVNATIPIPPPNSAQTLNMTSLSPAKHVLLSSRSHIDRFDVGLIGVQGAQDLVLDLNAHRSAVTKLNLSHNCLGDAGIAHLFVFLSSPDGLRHRRSISELSLNSNSIGNEGFRYLAEYIRSSDALRTIWAQNNELTSDTETLTILANALNNSRVNLFSLTGNKDLGDMFIEQFLPLLHTPYLKELHLNTLRITQDSAPVIAEWITSRKAGGDRRCMLETFKCNGNSLGLKGVRQIVQAIEKGNWGLTKVEMYANQLGELEETDENDIVPETPMSNRSARIDAAWKETEVALRRVLLRNTHWKRQTEKEALSLLRYSRALLLRTKTPQPTPRGPTPVSFQTLPMELQLHIIALFAPTLSAAQRSRVYNYAADVSTLPPLLPSLRRGTGKSCLADPTSFLGVDVGFEVLGGGSGRCAEGKCMGVGNSLLCRREEERVKWLEVVGCSTYDPDTEE</sequence>
<dbReference type="InterPro" id="IPR027038">
    <property type="entry name" value="RanGap"/>
</dbReference>
<dbReference type="OrthoDB" id="120976at2759"/>
<evidence type="ECO:0000256" key="4">
    <source>
        <dbReference type="SAM" id="MobiDB-lite"/>
    </source>
</evidence>
<dbReference type="PANTHER" id="PTHR24113">
    <property type="entry name" value="RAN GTPASE-ACTIVATING PROTEIN 1"/>
    <property type="match status" value="1"/>
</dbReference>
<dbReference type="RefSeq" id="XP_007314010.1">
    <property type="nucleotide sequence ID" value="XM_007313948.1"/>
</dbReference>
<keyword evidence="1" id="KW-0343">GTPase activation</keyword>